<evidence type="ECO:0000256" key="1">
    <source>
        <dbReference type="SAM" id="SignalP"/>
    </source>
</evidence>
<name>A0AAV4HJ67_9GAST</name>
<comment type="caution">
    <text evidence="3">The sequence shown here is derived from an EMBL/GenBank/DDBJ whole genome shotgun (WGS) entry which is preliminary data.</text>
</comment>
<evidence type="ECO:0000313" key="4">
    <source>
        <dbReference type="Proteomes" id="UP000762676"/>
    </source>
</evidence>
<dbReference type="InterPro" id="IPR016187">
    <property type="entry name" value="CTDL_fold"/>
</dbReference>
<dbReference type="Pfam" id="PF00059">
    <property type="entry name" value="Lectin_C"/>
    <property type="match status" value="1"/>
</dbReference>
<evidence type="ECO:0000259" key="2">
    <source>
        <dbReference type="PROSITE" id="PS50041"/>
    </source>
</evidence>
<dbReference type="CDD" id="cd00037">
    <property type="entry name" value="CLECT"/>
    <property type="match status" value="1"/>
</dbReference>
<gene>
    <name evidence="3" type="ORF">ElyMa_002765200</name>
</gene>
<dbReference type="SUPFAM" id="SSF56436">
    <property type="entry name" value="C-type lectin-like"/>
    <property type="match status" value="2"/>
</dbReference>
<dbReference type="InterPro" id="IPR001304">
    <property type="entry name" value="C-type_lectin-like"/>
</dbReference>
<proteinExistence type="predicted"/>
<protein>
    <recommendedName>
        <fullName evidence="2">C-type lectin domain-containing protein</fullName>
    </recommendedName>
</protein>
<dbReference type="InterPro" id="IPR016186">
    <property type="entry name" value="C-type_lectin-like/link_sf"/>
</dbReference>
<dbReference type="AlphaFoldDB" id="A0AAV4HJ67"/>
<accession>A0AAV4HJ67</accession>
<feature type="domain" description="C-type lectin" evidence="2">
    <location>
        <begin position="39"/>
        <end position="113"/>
    </location>
</feature>
<reference evidence="3 4" key="1">
    <citation type="journal article" date="2021" name="Elife">
        <title>Chloroplast acquisition without the gene transfer in kleptoplastic sea slugs, Plakobranchus ocellatus.</title>
        <authorList>
            <person name="Maeda T."/>
            <person name="Takahashi S."/>
            <person name="Yoshida T."/>
            <person name="Shimamura S."/>
            <person name="Takaki Y."/>
            <person name="Nagai Y."/>
            <person name="Toyoda A."/>
            <person name="Suzuki Y."/>
            <person name="Arimoto A."/>
            <person name="Ishii H."/>
            <person name="Satoh N."/>
            <person name="Nishiyama T."/>
            <person name="Hasebe M."/>
            <person name="Maruyama T."/>
            <person name="Minagawa J."/>
            <person name="Obokata J."/>
            <person name="Shigenobu S."/>
        </authorList>
    </citation>
    <scope>NUCLEOTIDE SEQUENCE [LARGE SCALE GENOMIC DNA]</scope>
</reference>
<feature type="chain" id="PRO_5043349150" description="C-type lectin domain-containing protein" evidence="1">
    <location>
        <begin position="21"/>
        <end position="187"/>
    </location>
</feature>
<organism evidence="3 4">
    <name type="scientific">Elysia marginata</name>
    <dbReference type="NCBI Taxonomy" id="1093978"/>
    <lineage>
        <taxon>Eukaryota</taxon>
        <taxon>Metazoa</taxon>
        <taxon>Spiralia</taxon>
        <taxon>Lophotrochozoa</taxon>
        <taxon>Mollusca</taxon>
        <taxon>Gastropoda</taxon>
        <taxon>Heterobranchia</taxon>
        <taxon>Euthyneura</taxon>
        <taxon>Panpulmonata</taxon>
        <taxon>Sacoglossa</taxon>
        <taxon>Placobranchoidea</taxon>
        <taxon>Plakobranchidae</taxon>
        <taxon>Elysia</taxon>
    </lineage>
</organism>
<feature type="signal peptide" evidence="1">
    <location>
        <begin position="1"/>
        <end position="20"/>
    </location>
</feature>
<keyword evidence="4" id="KW-1185">Reference proteome</keyword>
<sequence length="187" mass="21711">MTKLVVIALALAVMFNTVSLTNEFENQVPSIGGSSYNRFWLGLHDSEKPGYYRWLDDLTVDKPWIDTYRISQIDRSPNCLVINKVLKNRGFEIVYHTQWMFQHCSMDRSFFCEYPAFGQASTCGLGWLEMEPSVCVRIQTQSLTWSLASNECRKRGGHLMDTISTGHRWRFFQGKIVKIIKQLSRNQ</sequence>
<keyword evidence="1" id="KW-0732">Signal</keyword>
<dbReference type="PROSITE" id="PS50041">
    <property type="entry name" value="C_TYPE_LECTIN_2"/>
    <property type="match status" value="1"/>
</dbReference>
<dbReference type="EMBL" id="BMAT01005677">
    <property type="protein sequence ID" value="GFR98243.1"/>
    <property type="molecule type" value="Genomic_DNA"/>
</dbReference>
<dbReference type="Gene3D" id="3.10.100.10">
    <property type="entry name" value="Mannose-Binding Protein A, subunit A"/>
    <property type="match status" value="2"/>
</dbReference>
<evidence type="ECO:0000313" key="3">
    <source>
        <dbReference type="EMBL" id="GFR98243.1"/>
    </source>
</evidence>
<dbReference type="Proteomes" id="UP000762676">
    <property type="component" value="Unassembled WGS sequence"/>
</dbReference>